<gene>
    <name evidence="1" type="ORF">Afe05nite_37810</name>
</gene>
<evidence type="ECO:0000313" key="2">
    <source>
        <dbReference type="Proteomes" id="UP000598174"/>
    </source>
</evidence>
<dbReference type="RefSeq" id="WP_203818448.1">
    <property type="nucleotide sequence ID" value="NZ_BAAABP010000038.1"/>
</dbReference>
<accession>A0A919M9V8</accession>
<keyword evidence="2" id="KW-1185">Reference proteome</keyword>
<sequence length="65" mass="7146">MVVDNWPLFGLVLRTPRLEMRMPDLARLAELGEVAAAGVHDAAVQPFSAEWTDQSPERVASSVLQ</sequence>
<dbReference type="EMBL" id="BOMM01000035">
    <property type="protein sequence ID" value="GIE11941.1"/>
    <property type="molecule type" value="Genomic_DNA"/>
</dbReference>
<reference evidence="1" key="1">
    <citation type="submission" date="2021-01" db="EMBL/GenBank/DDBJ databases">
        <title>Whole genome shotgun sequence of Actinoplanes ferrugineus NBRC 15555.</title>
        <authorList>
            <person name="Komaki H."/>
            <person name="Tamura T."/>
        </authorList>
    </citation>
    <scope>NUCLEOTIDE SEQUENCE</scope>
    <source>
        <strain evidence="1">NBRC 15555</strain>
    </source>
</reference>
<comment type="caution">
    <text evidence="1">The sequence shown here is derived from an EMBL/GenBank/DDBJ whole genome shotgun (WGS) entry which is preliminary data.</text>
</comment>
<dbReference type="AlphaFoldDB" id="A0A919M9V8"/>
<dbReference type="Gene3D" id="3.40.630.30">
    <property type="match status" value="1"/>
</dbReference>
<organism evidence="1 2">
    <name type="scientific">Paractinoplanes ferrugineus</name>
    <dbReference type="NCBI Taxonomy" id="113564"/>
    <lineage>
        <taxon>Bacteria</taxon>
        <taxon>Bacillati</taxon>
        <taxon>Actinomycetota</taxon>
        <taxon>Actinomycetes</taxon>
        <taxon>Micromonosporales</taxon>
        <taxon>Micromonosporaceae</taxon>
        <taxon>Paractinoplanes</taxon>
    </lineage>
</organism>
<dbReference type="Proteomes" id="UP000598174">
    <property type="component" value="Unassembled WGS sequence"/>
</dbReference>
<protein>
    <submittedName>
        <fullName evidence="1">Uncharacterized protein</fullName>
    </submittedName>
</protein>
<proteinExistence type="predicted"/>
<evidence type="ECO:0000313" key="1">
    <source>
        <dbReference type="EMBL" id="GIE11941.1"/>
    </source>
</evidence>
<name>A0A919M9V8_9ACTN</name>